<name>A0AAW2QDX8_SESRA</name>
<reference evidence="1" key="2">
    <citation type="journal article" date="2024" name="Plant">
        <title>Genomic evolution and insights into agronomic trait innovations of Sesamum species.</title>
        <authorList>
            <person name="Miao H."/>
            <person name="Wang L."/>
            <person name="Qu L."/>
            <person name="Liu H."/>
            <person name="Sun Y."/>
            <person name="Le M."/>
            <person name="Wang Q."/>
            <person name="Wei S."/>
            <person name="Zheng Y."/>
            <person name="Lin W."/>
            <person name="Duan Y."/>
            <person name="Cao H."/>
            <person name="Xiong S."/>
            <person name="Wang X."/>
            <person name="Wei L."/>
            <person name="Li C."/>
            <person name="Ma Q."/>
            <person name="Ju M."/>
            <person name="Zhao R."/>
            <person name="Li G."/>
            <person name="Mu C."/>
            <person name="Tian Q."/>
            <person name="Mei H."/>
            <person name="Zhang T."/>
            <person name="Gao T."/>
            <person name="Zhang H."/>
        </authorList>
    </citation>
    <scope>NUCLEOTIDE SEQUENCE</scope>
    <source>
        <strain evidence="1">G02</strain>
    </source>
</reference>
<dbReference type="EMBL" id="JACGWJ010000015">
    <property type="protein sequence ID" value="KAL0365776.1"/>
    <property type="molecule type" value="Genomic_DNA"/>
</dbReference>
<comment type="caution">
    <text evidence="1">The sequence shown here is derived from an EMBL/GenBank/DDBJ whole genome shotgun (WGS) entry which is preliminary data.</text>
</comment>
<gene>
    <name evidence="1" type="ORF">Sradi_3467700</name>
</gene>
<sequence>MSKSHNIAPYVNISDIMIRSVIQKATLQNPPEEVVRLLKAEKEEHNETVLVEEINDVIVNVNDETQEDENAIVVSDVNVEVKNVGQQELVVKNTTMCVGTYFVRNAFERWEKRPKRIKLKEAVQLFKNLKHLGRVCPGARYCKNTFEKGSRFVEAIAKEWWVFWADGGLFWLGWGACSYWAGRLGWMGGEWAGALAEWAGARAVWAGRMGCRRIGVGPVLGCGWHDAGLGCCELKWVRSCCGLVDWTATSWAGFWIWAEMGLSPKDTCMLG</sequence>
<dbReference type="AlphaFoldDB" id="A0AAW2QDX8"/>
<evidence type="ECO:0000313" key="1">
    <source>
        <dbReference type="EMBL" id="KAL0365776.1"/>
    </source>
</evidence>
<protein>
    <submittedName>
        <fullName evidence="1">Uncharacterized protein</fullName>
    </submittedName>
</protein>
<organism evidence="1">
    <name type="scientific">Sesamum radiatum</name>
    <name type="common">Black benniseed</name>
    <dbReference type="NCBI Taxonomy" id="300843"/>
    <lineage>
        <taxon>Eukaryota</taxon>
        <taxon>Viridiplantae</taxon>
        <taxon>Streptophyta</taxon>
        <taxon>Embryophyta</taxon>
        <taxon>Tracheophyta</taxon>
        <taxon>Spermatophyta</taxon>
        <taxon>Magnoliopsida</taxon>
        <taxon>eudicotyledons</taxon>
        <taxon>Gunneridae</taxon>
        <taxon>Pentapetalae</taxon>
        <taxon>asterids</taxon>
        <taxon>lamiids</taxon>
        <taxon>Lamiales</taxon>
        <taxon>Pedaliaceae</taxon>
        <taxon>Sesamum</taxon>
    </lineage>
</organism>
<proteinExistence type="predicted"/>
<reference evidence="1" key="1">
    <citation type="submission" date="2020-06" db="EMBL/GenBank/DDBJ databases">
        <authorList>
            <person name="Li T."/>
            <person name="Hu X."/>
            <person name="Zhang T."/>
            <person name="Song X."/>
            <person name="Zhang H."/>
            <person name="Dai N."/>
            <person name="Sheng W."/>
            <person name="Hou X."/>
            <person name="Wei L."/>
        </authorList>
    </citation>
    <scope>NUCLEOTIDE SEQUENCE</scope>
    <source>
        <strain evidence="1">G02</strain>
        <tissue evidence="1">Leaf</tissue>
    </source>
</reference>
<accession>A0AAW2QDX8</accession>